<dbReference type="GO" id="GO:0006006">
    <property type="term" value="P:glucose metabolic process"/>
    <property type="evidence" value="ECO:0007669"/>
    <property type="project" value="UniProtKB-KW"/>
</dbReference>
<gene>
    <name evidence="3" type="ORF">AAY42_16525</name>
</gene>
<dbReference type="EMBL" id="LCTZ01000002">
    <property type="protein sequence ID" value="KQC31317.1"/>
    <property type="molecule type" value="Genomic_DNA"/>
</dbReference>
<name>A0A0Q1HD11_9FLAO</name>
<dbReference type="PANTHER" id="PTHR30344">
    <property type="entry name" value="6-PHOSPHOGLUCONOLACTONASE-RELATED"/>
    <property type="match status" value="1"/>
</dbReference>
<evidence type="ECO:0000313" key="4">
    <source>
        <dbReference type="Proteomes" id="UP000050827"/>
    </source>
</evidence>
<comment type="similarity">
    <text evidence="1">Belongs to the cycloisomerase 2 family.</text>
</comment>
<dbReference type="GO" id="GO:0017057">
    <property type="term" value="F:6-phosphogluconolactonase activity"/>
    <property type="evidence" value="ECO:0007669"/>
    <property type="project" value="TreeGrafter"/>
</dbReference>
<keyword evidence="2" id="KW-0313">Glucose metabolism</keyword>
<dbReference type="InterPro" id="IPR019405">
    <property type="entry name" value="Lactonase_7-beta_prop"/>
</dbReference>
<proteinExistence type="inferred from homology"/>
<dbReference type="OrthoDB" id="9790815at2"/>
<accession>A0A0Q1HD11</accession>
<keyword evidence="2" id="KW-0119">Carbohydrate metabolism</keyword>
<evidence type="ECO:0000256" key="2">
    <source>
        <dbReference type="ARBA" id="ARBA00022526"/>
    </source>
</evidence>
<dbReference type="InterPro" id="IPR050282">
    <property type="entry name" value="Cycloisomerase_2"/>
</dbReference>
<evidence type="ECO:0000313" key="3">
    <source>
        <dbReference type="EMBL" id="KQC31317.1"/>
    </source>
</evidence>
<organism evidence="3 4">
    <name type="scientific">Flagellimonas eckloniae</name>
    <dbReference type="NCBI Taxonomy" id="346185"/>
    <lineage>
        <taxon>Bacteria</taxon>
        <taxon>Pseudomonadati</taxon>
        <taxon>Bacteroidota</taxon>
        <taxon>Flavobacteriia</taxon>
        <taxon>Flavobacteriales</taxon>
        <taxon>Flavobacteriaceae</taxon>
        <taxon>Flagellimonas</taxon>
    </lineage>
</organism>
<protein>
    <recommendedName>
        <fullName evidence="5">6-phosphogluconolactonase</fullName>
    </recommendedName>
</protein>
<comment type="caution">
    <text evidence="3">The sequence shown here is derived from an EMBL/GenBank/DDBJ whole genome shotgun (WGS) entry which is preliminary data.</text>
</comment>
<dbReference type="InterPro" id="IPR015943">
    <property type="entry name" value="WD40/YVTN_repeat-like_dom_sf"/>
</dbReference>
<sequence>MNYRIVLLLPLLGLLLNCSNKTTKTFLFIGSFTEGKPAKGILVYEFDVNSGALQLVHEEENTINPSFLKVSPDGRHLYSVLESQLQSNGKVAAFAVDSLTGRLQLLNFQDSGGRNPAHLAIHSTGNYLVNSNYTDAGISVFKINANGSLHKNHQLITFQDSSIVKGRQDAAHLHSTNFSPDGDFSFGQDLGADKIRVFEVIYPTKNTLQLEESGFITIKPGSGPRHFTFHPDGNFGYGVAELSGTITAYSYTDGKLEYIEDYLSYSKKQDLYRAADIHISPDGKFLYASNRGPEEDSISIFSIDKNTGRLTLVGHEPTFGEHPRNFCIDPSGNFLLVANQFTNNVVVFKRHSETGRLSKLQKELAIENPSSLQMRTYGE</sequence>
<dbReference type="RefSeq" id="WP_055397206.1">
    <property type="nucleotide sequence ID" value="NZ_LCTZ01000002.1"/>
</dbReference>
<keyword evidence="4" id="KW-1185">Reference proteome</keyword>
<dbReference type="STRING" id="346185.AAY42_16525"/>
<dbReference type="SUPFAM" id="SSF51004">
    <property type="entry name" value="C-terminal (heme d1) domain of cytochrome cd1-nitrite reductase"/>
    <property type="match status" value="1"/>
</dbReference>
<dbReference type="Pfam" id="PF10282">
    <property type="entry name" value="Lactonase"/>
    <property type="match status" value="1"/>
</dbReference>
<dbReference type="Gene3D" id="2.130.10.10">
    <property type="entry name" value="YVTN repeat-like/Quinoprotein amine dehydrogenase"/>
    <property type="match status" value="1"/>
</dbReference>
<evidence type="ECO:0008006" key="5">
    <source>
        <dbReference type="Google" id="ProtNLM"/>
    </source>
</evidence>
<reference evidence="3 4" key="1">
    <citation type="submission" date="2015-04" db="EMBL/GenBank/DDBJ databases">
        <title>Complete genome of flavobacterium.</title>
        <authorList>
            <person name="Kwon Y.M."/>
            <person name="Kim S.-J."/>
        </authorList>
    </citation>
    <scope>NUCLEOTIDE SEQUENCE [LARGE SCALE GENOMIC DNA]</scope>
    <source>
        <strain evidence="3 4">DK169</strain>
    </source>
</reference>
<dbReference type="Proteomes" id="UP000050827">
    <property type="component" value="Unassembled WGS sequence"/>
</dbReference>
<dbReference type="InterPro" id="IPR011048">
    <property type="entry name" value="Haem_d1_sf"/>
</dbReference>
<evidence type="ECO:0000256" key="1">
    <source>
        <dbReference type="ARBA" id="ARBA00005564"/>
    </source>
</evidence>
<dbReference type="PANTHER" id="PTHR30344:SF1">
    <property type="entry name" value="6-PHOSPHOGLUCONOLACTONASE"/>
    <property type="match status" value="1"/>
</dbReference>
<dbReference type="AlphaFoldDB" id="A0A0Q1HD11"/>